<sequence>MRMNLKDRAVDLLPWAIAMCLIAAIVHLVTVLLIPAVAPRDAYARLIEAAKSAQDAPGGVLLLSAAEAGGVAPLPFEDPAMAEGVCLFNLSNGLLHVRANVDGEEDNFLGLSFHSAGGAIFHAMTDRASIKGKIDVILGNARQIEELEADDGDEAPPEEIRITAPSLRGFVLIRSLAKRPSDLARARAAVASVNCEAIAPPP</sequence>
<reference evidence="2 3" key="1">
    <citation type="submission" date="2019-11" db="EMBL/GenBank/DDBJ databases">
        <title>The genome sequence of Methylocystis heyeri.</title>
        <authorList>
            <person name="Oshkin I.Y."/>
            <person name="Miroshnikov K."/>
            <person name="Dedysh S.N."/>
        </authorList>
    </citation>
    <scope>NUCLEOTIDE SEQUENCE [LARGE SCALE GENOMIC DNA]</scope>
    <source>
        <strain evidence="2 3">H2</strain>
    </source>
</reference>
<feature type="transmembrane region" description="Helical" evidence="1">
    <location>
        <begin position="12"/>
        <end position="38"/>
    </location>
</feature>
<dbReference type="OrthoDB" id="1346484at2"/>
<organism evidence="2 3">
    <name type="scientific">Methylocystis heyeri</name>
    <dbReference type="NCBI Taxonomy" id="391905"/>
    <lineage>
        <taxon>Bacteria</taxon>
        <taxon>Pseudomonadati</taxon>
        <taxon>Pseudomonadota</taxon>
        <taxon>Alphaproteobacteria</taxon>
        <taxon>Hyphomicrobiales</taxon>
        <taxon>Methylocystaceae</taxon>
        <taxon>Methylocystis</taxon>
    </lineage>
</organism>
<protein>
    <recommendedName>
        <fullName evidence="4">DUF1254 domain-containing protein</fullName>
    </recommendedName>
</protein>
<keyword evidence="3" id="KW-1185">Reference proteome</keyword>
<evidence type="ECO:0000313" key="3">
    <source>
        <dbReference type="Proteomes" id="UP000309061"/>
    </source>
</evidence>
<evidence type="ECO:0000256" key="1">
    <source>
        <dbReference type="SAM" id="Phobius"/>
    </source>
</evidence>
<dbReference type="Proteomes" id="UP000309061">
    <property type="component" value="Chromosome"/>
</dbReference>
<evidence type="ECO:0008006" key="4">
    <source>
        <dbReference type="Google" id="ProtNLM"/>
    </source>
</evidence>
<keyword evidence="1" id="KW-0812">Transmembrane</keyword>
<keyword evidence="1" id="KW-1133">Transmembrane helix</keyword>
<dbReference type="EMBL" id="CP046052">
    <property type="protein sequence ID" value="QGM48058.1"/>
    <property type="molecule type" value="Genomic_DNA"/>
</dbReference>
<dbReference type="AlphaFoldDB" id="A0A6B8KME0"/>
<keyword evidence="1" id="KW-0472">Membrane</keyword>
<evidence type="ECO:0000313" key="2">
    <source>
        <dbReference type="EMBL" id="QGM48058.1"/>
    </source>
</evidence>
<gene>
    <name evidence="2" type="ORF">H2LOC_012155</name>
</gene>
<name>A0A6B8KME0_9HYPH</name>
<accession>A0A6B8KME0</accession>
<dbReference type="KEGG" id="mhey:H2LOC_012155"/>
<proteinExistence type="predicted"/>